<dbReference type="Pfam" id="PF00288">
    <property type="entry name" value="GHMP_kinases_N"/>
    <property type="match status" value="1"/>
</dbReference>
<dbReference type="SUPFAM" id="SSF54211">
    <property type="entry name" value="Ribosomal protein S5 domain 2-like"/>
    <property type="match status" value="1"/>
</dbReference>
<feature type="domain" description="GHMP kinase C-terminal" evidence="11">
    <location>
        <begin position="219"/>
        <end position="262"/>
    </location>
</feature>
<accession>A0A7J4XLB7</accession>
<dbReference type="InterPro" id="IPR014721">
    <property type="entry name" value="Ribsml_uS5_D2-typ_fold_subgr"/>
</dbReference>
<protein>
    <recommendedName>
        <fullName evidence="3 9">4-diphosphocytidyl-2-C-methyl-D-erythritol kinase</fullName>
        <shortName evidence="9">CMK</shortName>
        <ecNumber evidence="2 9">2.7.1.148</ecNumber>
    </recommendedName>
    <alternativeName>
        <fullName evidence="8 9">4-(cytidine-5'-diphospho)-2-C-methyl-D-erythritol kinase</fullName>
    </alternativeName>
</protein>
<comment type="pathway">
    <text evidence="9">Isoprenoid biosynthesis; isopentenyl diphosphate biosynthesis via DXP pathway; isopentenyl diphosphate from 1-deoxy-D-xylulose 5-phosphate: step 3/6.</text>
</comment>
<dbReference type="InterPro" id="IPR006204">
    <property type="entry name" value="GHMP_kinase_N_dom"/>
</dbReference>
<evidence type="ECO:0000256" key="8">
    <source>
        <dbReference type="ARBA" id="ARBA00032554"/>
    </source>
</evidence>
<keyword evidence="7 9" id="KW-0067">ATP-binding</keyword>
<comment type="similarity">
    <text evidence="1 9">Belongs to the GHMP kinase family. IspE subfamily.</text>
</comment>
<keyword evidence="5 9" id="KW-0547">Nucleotide-binding</keyword>
<dbReference type="InterPro" id="IPR013750">
    <property type="entry name" value="GHMP_kinase_C_dom"/>
</dbReference>
<dbReference type="NCBIfam" id="TIGR00154">
    <property type="entry name" value="ispE"/>
    <property type="match status" value="1"/>
</dbReference>
<dbReference type="InterPro" id="IPR004424">
    <property type="entry name" value="IspE"/>
</dbReference>
<dbReference type="SUPFAM" id="SSF55060">
    <property type="entry name" value="GHMP Kinase, C-terminal domain"/>
    <property type="match status" value="1"/>
</dbReference>
<feature type="binding site" evidence="9">
    <location>
        <begin position="102"/>
        <end position="112"/>
    </location>
    <ligand>
        <name>ATP</name>
        <dbReference type="ChEBI" id="CHEBI:30616"/>
    </ligand>
</feature>
<dbReference type="AlphaFoldDB" id="A0A7J4XLB7"/>
<dbReference type="EMBL" id="VWMK01000005">
    <property type="protein sequence ID" value="KAA3767479.1"/>
    <property type="molecule type" value="Genomic_DNA"/>
</dbReference>
<evidence type="ECO:0000259" key="10">
    <source>
        <dbReference type="Pfam" id="PF00288"/>
    </source>
</evidence>
<dbReference type="Proteomes" id="UP000422221">
    <property type="component" value="Unassembled WGS sequence"/>
</dbReference>
<comment type="catalytic activity">
    <reaction evidence="9">
        <text>4-CDP-2-C-methyl-D-erythritol + ATP = 4-CDP-2-C-methyl-D-erythritol 2-phosphate + ADP + H(+)</text>
        <dbReference type="Rhea" id="RHEA:18437"/>
        <dbReference type="ChEBI" id="CHEBI:15378"/>
        <dbReference type="ChEBI" id="CHEBI:30616"/>
        <dbReference type="ChEBI" id="CHEBI:57823"/>
        <dbReference type="ChEBI" id="CHEBI:57919"/>
        <dbReference type="ChEBI" id="CHEBI:456216"/>
        <dbReference type="EC" id="2.7.1.148"/>
    </reaction>
</comment>
<reference evidence="12 13" key="1">
    <citation type="journal article" date="2019" name="Nat. Med.">
        <title>A library of human gut bacterial isolates paired with longitudinal multiomics data enables mechanistic microbiome research.</title>
        <authorList>
            <person name="Poyet M."/>
            <person name="Groussin M."/>
            <person name="Gibbons S.M."/>
            <person name="Avila-Pacheco J."/>
            <person name="Jiang X."/>
            <person name="Kearney S.M."/>
            <person name="Perrotta A.R."/>
            <person name="Berdy B."/>
            <person name="Zhao S."/>
            <person name="Lieberman T.D."/>
            <person name="Swanson P.K."/>
            <person name="Smith M."/>
            <person name="Roesemann S."/>
            <person name="Alexander J.E."/>
            <person name="Rich S.A."/>
            <person name="Livny J."/>
            <person name="Vlamakis H."/>
            <person name="Clish C."/>
            <person name="Bullock K."/>
            <person name="Deik A."/>
            <person name="Scott J."/>
            <person name="Pierce K.A."/>
            <person name="Xavier R.J."/>
            <person name="Alm E.J."/>
        </authorList>
    </citation>
    <scope>NUCLEOTIDE SEQUENCE [LARGE SCALE GENOMIC DNA]</scope>
    <source>
        <strain evidence="12 13">BIOML-A10</strain>
    </source>
</reference>
<evidence type="ECO:0000256" key="1">
    <source>
        <dbReference type="ARBA" id="ARBA00009684"/>
    </source>
</evidence>
<evidence type="ECO:0000256" key="3">
    <source>
        <dbReference type="ARBA" id="ARBA00017473"/>
    </source>
</evidence>
<feature type="domain" description="GHMP kinase N-terminal" evidence="10">
    <location>
        <begin position="75"/>
        <end position="149"/>
    </location>
</feature>
<evidence type="ECO:0000313" key="12">
    <source>
        <dbReference type="EMBL" id="KAA3767479.1"/>
    </source>
</evidence>
<feature type="active site" evidence="9">
    <location>
        <position position="144"/>
    </location>
</feature>
<dbReference type="GO" id="GO:0050515">
    <property type="term" value="F:4-(cytidine 5'-diphospho)-2-C-methyl-D-erythritol kinase activity"/>
    <property type="evidence" value="ECO:0007669"/>
    <property type="project" value="UniProtKB-UniRule"/>
</dbReference>
<keyword evidence="4 9" id="KW-0808">Transferase</keyword>
<evidence type="ECO:0000259" key="11">
    <source>
        <dbReference type="Pfam" id="PF08544"/>
    </source>
</evidence>
<name>A0A7J4XLB7_9BACE</name>
<gene>
    <name evidence="9" type="primary">ispE</name>
    <name evidence="12" type="ORF">F3F73_07080</name>
</gene>
<comment type="caution">
    <text evidence="12">The sequence shown here is derived from an EMBL/GenBank/DDBJ whole genome shotgun (WGS) entry which is preliminary data.</text>
</comment>
<dbReference type="GO" id="GO:0019288">
    <property type="term" value="P:isopentenyl diphosphate biosynthetic process, methylerythritol 4-phosphate pathway"/>
    <property type="evidence" value="ECO:0007669"/>
    <property type="project" value="UniProtKB-UniRule"/>
</dbReference>
<dbReference type="RefSeq" id="WP_007481234.1">
    <property type="nucleotide sequence ID" value="NZ_CAXSTI010000008.1"/>
</dbReference>
<evidence type="ECO:0000256" key="2">
    <source>
        <dbReference type="ARBA" id="ARBA00012052"/>
    </source>
</evidence>
<organism evidence="12 13">
    <name type="scientific">Bacteroides salyersiae</name>
    <dbReference type="NCBI Taxonomy" id="291644"/>
    <lineage>
        <taxon>Bacteria</taxon>
        <taxon>Pseudomonadati</taxon>
        <taxon>Bacteroidota</taxon>
        <taxon>Bacteroidia</taxon>
        <taxon>Bacteroidales</taxon>
        <taxon>Bacteroidaceae</taxon>
        <taxon>Bacteroides</taxon>
    </lineage>
</organism>
<dbReference type="HAMAP" id="MF_00061">
    <property type="entry name" value="IspE"/>
    <property type="match status" value="1"/>
</dbReference>
<dbReference type="InterPro" id="IPR020568">
    <property type="entry name" value="Ribosomal_Su5_D2-typ_SF"/>
</dbReference>
<dbReference type="Gene3D" id="3.30.70.890">
    <property type="entry name" value="GHMP kinase, C-terminal domain"/>
    <property type="match status" value="1"/>
</dbReference>
<evidence type="ECO:0000256" key="9">
    <source>
        <dbReference type="HAMAP-Rule" id="MF_00061"/>
    </source>
</evidence>
<evidence type="ECO:0000256" key="5">
    <source>
        <dbReference type="ARBA" id="ARBA00022741"/>
    </source>
</evidence>
<evidence type="ECO:0000256" key="6">
    <source>
        <dbReference type="ARBA" id="ARBA00022777"/>
    </source>
</evidence>
<dbReference type="GO" id="GO:0016114">
    <property type="term" value="P:terpenoid biosynthetic process"/>
    <property type="evidence" value="ECO:0007669"/>
    <property type="project" value="UniProtKB-UniRule"/>
</dbReference>
<keyword evidence="9" id="KW-0414">Isoprene biosynthesis</keyword>
<dbReference type="Gene3D" id="3.30.230.10">
    <property type="match status" value="1"/>
</dbReference>
<comment type="function">
    <text evidence="9">Catalyzes the phosphorylation of the position 2 hydroxy group of 4-diphosphocytidyl-2C-methyl-D-erythritol.</text>
</comment>
<feature type="active site" evidence="9">
    <location>
        <position position="8"/>
    </location>
</feature>
<dbReference type="PANTHER" id="PTHR43527">
    <property type="entry name" value="4-DIPHOSPHOCYTIDYL-2-C-METHYL-D-ERYTHRITOL KINASE, CHLOROPLASTIC"/>
    <property type="match status" value="1"/>
</dbReference>
<dbReference type="GO" id="GO:0005524">
    <property type="term" value="F:ATP binding"/>
    <property type="evidence" value="ECO:0007669"/>
    <property type="project" value="UniProtKB-UniRule"/>
</dbReference>
<dbReference type="PANTHER" id="PTHR43527:SF2">
    <property type="entry name" value="4-DIPHOSPHOCYTIDYL-2-C-METHYL-D-ERYTHRITOL KINASE, CHLOROPLASTIC"/>
    <property type="match status" value="1"/>
</dbReference>
<dbReference type="GeneID" id="93117514"/>
<dbReference type="PIRSF" id="PIRSF010376">
    <property type="entry name" value="IspE"/>
    <property type="match status" value="1"/>
</dbReference>
<proteinExistence type="inferred from homology"/>
<sequence length="283" mass="31066">MITFPNAKINLGLNITEKRPDGYHNLETVFYPVPIEDALEIHVQNNCQLPAANGQVQKFSLHQAGLEITGNAADNLVVKAYLMLDKVFDLPPVDIHLYKHIPSGAGLGGGSSDAAFMLKLLNKRFELGLTTEKLEEYAAALGADCAFFINNMPTYAEGIGNLFSPITLSLKDYQILLVKPDIFVSTREAFSLIKPHKPEYSLKETIALPVSEWKERLVNDFEASVFPQYPAIGEIKDELYQKGAIYAAMSGSGSSVFGLFAPGTPLPEADFGKESFVFKGKMI</sequence>
<keyword evidence="6 9" id="KW-0418">Kinase</keyword>
<dbReference type="Pfam" id="PF08544">
    <property type="entry name" value="GHMP_kinases_C"/>
    <property type="match status" value="1"/>
</dbReference>
<dbReference type="InterPro" id="IPR036554">
    <property type="entry name" value="GHMP_kinase_C_sf"/>
</dbReference>
<evidence type="ECO:0000256" key="7">
    <source>
        <dbReference type="ARBA" id="ARBA00022840"/>
    </source>
</evidence>
<evidence type="ECO:0000313" key="13">
    <source>
        <dbReference type="Proteomes" id="UP000422221"/>
    </source>
</evidence>
<dbReference type="UniPathway" id="UPA00056">
    <property type="reaction ID" value="UER00094"/>
</dbReference>
<dbReference type="EC" id="2.7.1.148" evidence="2 9"/>
<evidence type="ECO:0000256" key="4">
    <source>
        <dbReference type="ARBA" id="ARBA00022679"/>
    </source>
</evidence>